<evidence type="ECO:0000256" key="2">
    <source>
        <dbReference type="PROSITE-ProRule" id="PRU00284"/>
    </source>
</evidence>
<organism evidence="4 5">
    <name type="scientific">Saccharibacillus endophyticus</name>
    <dbReference type="NCBI Taxonomy" id="2060666"/>
    <lineage>
        <taxon>Bacteria</taxon>
        <taxon>Bacillati</taxon>
        <taxon>Bacillota</taxon>
        <taxon>Bacilli</taxon>
        <taxon>Bacillales</taxon>
        <taxon>Paenibacillaceae</taxon>
        <taxon>Saccharibacillus</taxon>
    </lineage>
</organism>
<dbReference type="PROSITE" id="PS50111">
    <property type="entry name" value="CHEMOTAXIS_TRANSDUC_2"/>
    <property type="match status" value="1"/>
</dbReference>
<reference evidence="5" key="1">
    <citation type="journal article" date="2019" name="Int. J. Syst. Evol. Microbiol.">
        <title>The Global Catalogue of Microorganisms (GCM) 10K type strain sequencing project: providing services to taxonomists for standard genome sequencing and annotation.</title>
        <authorList>
            <consortium name="The Broad Institute Genomics Platform"/>
            <consortium name="The Broad Institute Genome Sequencing Center for Infectious Disease"/>
            <person name="Wu L."/>
            <person name="Ma J."/>
        </authorList>
    </citation>
    <scope>NUCLEOTIDE SEQUENCE [LARGE SCALE GENOMIC DNA]</scope>
    <source>
        <strain evidence="5">CCM 8702</strain>
    </source>
</reference>
<dbReference type="Gene3D" id="1.10.287.950">
    <property type="entry name" value="Methyl-accepting chemotaxis protein"/>
    <property type="match status" value="1"/>
</dbReference>
<dbReference type="EMBL" id="BMDD01000001">
    <property type="protein sequence ID" value="GGH67324.1"/>
    <property type="molecule type" value="Genomic_DNA"/>
</dbReference>
<evidence type="ECO:0000256" key="1">
    <source>
        <dbReference type="ARBA" id="ARBA00023224"/>
    </source>
</evidence>
<sequence length="279" mass="30263">MNILEALVLSIPYLKKITNEDFMIGITDRQQFLYYAPSSDLDFGLSAGSPIPPDDANLKKALAGQLSSTRIPASAYGAELEAKGIPVFNEEGKVIGALAVAYTLKTEDFLHGFGDRMESVSRSLTDFVASIAAQSQQLAAATTEIRENSGRAVSDAREVNKVTSFIREISEQTNMLGLNAAIEAARVGELGAGFQVVASEVRKLSVDTKKATQSIEQALTNVQESIVRMQQEIASISDASNEQAHLLGEFSSLTDQLNHLNTEFSDFTRKLLDERGHMS</sequence>
<keyword evidence="1 2" id="KW-0807">Transducer</keyword>
<gene>
    <name evidence="4" type="ORF">GCM10007362_00210</name>
</gene>
<dbReference type="SUPFAM" id="SSF103190">
    <property type="entry name" value="Sensory domain-like"/>
    <property type="match status" value="1"/>
</dbReference>
<proteinExistence type="predicted"/>
<dbReference type="SMART" id="SM00283">
    <property type="entry name" value="MA"/>
    <property type="match status" value="1"/>
</dbReference>
<dbReference type="SUPFAM" id="SSF58104">
    <property type="entry name" value="Methyl-accepting chemotaxis protein (MCP) signaling domain"/>
    <property type="match status" value="1"/>
</dbReference>
<dbReference type="InterPro" id="IPR004089">
    <property type="entry name" value="MCPsignal_dom"/>
</dbReference>
<evidence type="ECO:0000313" key="4">
    <source>
        <dbReference type="EMBL" id="GGH67324.1"/>
    </source>
</evidence>
<dbReference type="PANTHER" id="PTHR32089">
    <property type="entry name" value="METHYL-ACCEPTING CHEMOTAXIS PROTEIN MCPB"/>
    <property type="match status" value="1"/>
</dbReference>
<accession>A0ABQ1ZKJ2</accession>
<keyword evidence="5" id="KW-1185">Reference proteome</keyword>
<dbReference type="InterPro" id="IPR029151">
    <property type="entry name" value="Sensor-like_sf"/>
</dbReference>
<dbReference type="Proteomes" id="UP000605427">
    <property type="component" value="Unassembled WGS sequence"/>
</dbReference>
<comment type="caution">
    <text evidence="4">The sequence shown here is derived from an EMBL/GenBank/DDBJ whole genome shotgun (WGS) entry which is preliminary data.</text>
</comment>
<dbReference type="Pfam" id="PF00015">
    <property type="entry name" value="MCPsignal"/>
    <property type="match status" value="1"/>
</dbReference>
<evidence type="ECO:0000313" key="5">
    <source>
        <dbReference type="Proteomes" id="UP000605427"/>
    </source>
</evidence>
<name>A0ABQ1ZKJ2_9BACL</name>
<protein>
    <submittedName>
        <fullName evidence="4">Chemotaxis protein</fullName>
    </submittedName>
</protein>
<dbReference type="PANTHER" id="PTHR32089:SF112">
    <property type="entry name" value="LYSOZYME-LIKE PROTEIN-RELATED"/>
    <property type="match status" value="1"/>
</dbReference>
<feature type="domain" description="Methyl-accepting transducer" evidence="3">
    <location>
        <begin position="154"/>
        <end position="279"/>
    </location>
</feature>
<evidence type="ECO:0000259" key="3">
    <source>
        <dbReference type="PROSITE" id="PS50111"/>
    </source>
</evidence>
<dbReference type="RefSeq" id="WP_172237300.1">
    <property type="nucleotide sequence ID" value="NZ_BMDD01000001.1"/>
</dbReference>